<evidence type="ECO:0000313" key="1">
    <source>
        <dbReference type="EMBL" id="CAG8654917.1"/>
    </source>
</evidence>
<comment type="caution">
    <text evidence="1">The sequence shown here is derived from an EMBL/GenBank/DDBJ whole genome shotgun (WGS) entry which is preliminary data.</text>
</comment>
<evidence type="ECO:0000313" key="2">
    <source>
        <dbReference type="Proteomes" id="UP000789525"/>
    </source>
</evidence>
<accession>A0ACA9NJB5</accession>
<feature type="non-terminal residue" evidence="1">
    <location>
        <position position="232"/>
    </location>
</feature>
<protein>
    <submittedName>
        <fullName evidence="1">2850_t:CDS:1</fullName>
    </submittedName>
</protein>
<organism evidence="1 2">
    <name type="scientific">Acaulospora colombiana</name>
    <dbReference type="NCBI Taxonomy" id="27376"/>
    <lineage>
        <taxon>Eukaryota</taxon>
        <taxon>Fungi</taxon>
        <taxon>Fungi incertae sedis</taxon>
        <taxon>Mucoromycota</taxon>
        <taxon>Glomeromycotina</taxon>
        <taxon>Glomeromycetes</taxon>
        <taxon>Diversisporales</taxon>
        <taxon>Acaulosporaceae</taxon>
        <taxon>Acaulospora</taxon>
    </lineage>
</organism>
<proteinExistence type="predicted"/>
<sequence length="232" mass="25633">MVHPSHRRGVSFAPLLATMTTAEPSFFPPEPLVSNILNPANAATSSWALILTTDSDLQGLEDAINGGLTFALVLNPIACGVTFLTLLFAIWFAWRQKRVAALLGVIFGVISAVLATIAFVIDITIMTVAKKNVEKLSDNFSVTYEQTTWMTLVAMILLWIAVIIFCITGLSWINVDWASAESRFKRTFYTTTEDGQSRPPTVQSFFTWLFNFVMADFQPRASFLAGLLLGLR</sequence>
<keyword evidence="2" id="KW-1185">Reference proteome</keyword>
<dbReference type="Proteomes" id="UP000789525">
    <property type="component" value="Unassembled WGS sequence"/>
</dbReference>
<gene>
    <name evidence="1" type="ORF">ACOLOM_LOCUS8367</name>
</gene>
<dbReference type="EMBL" id="CAJVPT010021409">
    <property type="protein sequence ID" value="CAG8654917.1"/>
    <property type="molecule type" value="Genomic_DNA"/>
</dbReference>
<name>A0ACA9NJB5_9GLOM</name>
<reference evidence="1" key="1">
    <citation type="submission" date="2021-06" db="EMBL/GenBank/DDBJ databases">
        <authorList>
            <person name="Kallberg Y."/>
            <person name="Tangrot J."/>
            <person name="Rosling A."/>
        </authorList>
    </citation>
    <scope>NUCLEOTIDE SEQUENCE</scope>
    <source>
        <strain evidence="1">CL356</strain>
    </source>
</reference>